<dbReference type="InterPro" id="IPR011055">
    <property type="entry name" value="Dup_hybrid_motif"/>
</dbReference>
<dbReference type="Proteomes" id="UP000219621">
    <property type="component" value="Unassembled WGS sequence"/>
</dbReference>
<evidence type="ECO:0000259" key="2">
    <source>
        <dbReference type="Pfam" id="PF01551"/>
    </source>
</evidence>
<sequence length="276" mass="28922">MRLRTLVLAFAALAASALPACAAELTGAVQQGALVLGRTQPGATVTLDGRPVRVDEQGRFVIGFNRDAAGEATLVEIGPGGDQAETRLTIAPRQWDIQRIDGLPDKQVTPDPKLLERIRAENARVAAVRETDRPDPDVFAGFALPVPAETRVSGVFGSQRILNGQPRSPHSGTDWAAPEGTAVGAVGPGVVSLAEDDLFYTGKTVMIDHGHGVQSVYAHLSRIDVGTGARVATGQTIGAVGATGRATGPHLHFGISWFGERLDPQTALPVLIRPGE</sequence>
<evidence type="ECO:0000256" key="1">
    <source>
        <dbReference type="SAM" id="SignalP"/>
    </source>
</evidence>
<gene>
    <name evidence="3" type="ORF">SAMN05421508_105100</name>
</gene>
<evidence type="ECO:0000313" key="3">
    <source>
        <dbReference type="EMBL" id="SOD95997.1"/>
    </source>
</evidence>
<dbReference type="InterPro" id="IPR016047">
    <property type="entry name" value="M23ase_b-sheet_dom"/>
</dbReference>
<keyword evidence="4" id="KW-1185">Reference proteome</keyword>
<dbReference type="Gene3D" id="2.70.70.10">
    <property type="entry name" value="Glucose Permease (Domain IIA)"/>
    <property type="match status" value="1"/>
</dbReference>
<feature type="signal peptide" evidence="1">
    <location>
        <begin position="1"/>
        <end position="22"/>
    </location>
</feature>
<dbReference type="AlphaFoldDB" id="A0A286GKC8"/>
<reference evidence="3 4" key="1">
    <citation type="submission" date="2017-09" db="EMBL/GenBank/DDBJ databases">
        <authorList>
            <person name="Ehlers B."/>
            <person name="Leendertz F.H."/>
        </authorList>
    </citation>
    <scope>NUCLEOTIDE SEQUENCE [LARGE SCALE GENOMIC DNA]</scope>
    <source>
        <strain evidence="3 4">USBA 140</strain>
    </source>
</reference>
<dbReference type="GO" id="GO:0004222">
    <property type="term" value="F:metalloendopeptidase activity"/>
    <property type="evidence" value="ECO:0007669"/>
    <property type="project" value="TreeGrafter"/>
</dbReference>
<dbReference type="RefSeq" id="WP_097279479.1">
    <property type="nucleotide sequence ID" value="NZ_OCNJ01000005.1"/>
</dbReference>
<dbReference type="PANTHER" id="PTHR21666">
    <property type="entry name" value="PEPTIDASE-RELATED"/>
    <property type="match status" value="1"/>
</dbReference>
<dbReference type="OrthoDB" id="9815245at2"/>
<name>A0A286GKC8_9PROT</name>
<organism evidence="3 4">
    <name type="scientific">Caenispirillum bisanense</name>
    <dbReference type="NCBI Taxonomy" id="414052"/>
    <lineage>
        <taxon>Bacteria</taxon>
        <taxon>Pseudomonadati</taxon>
        <taxon>Pseudomonadota</taxon>
        <taxon>Alphaproteobacteria</taxon>
        <taxon>Rhodospirillales</taxon>
        <taxon>Novispirillaceae</taxon>
        <taxon>Caenispirillum</taxon>
    </lineage>
</organism>
<accession>A0A286GKC8</accession>
<dbReference type="CDD" id="cd12797">
    <property type="entry name" value="M23_peptidase"/>
    <property type="match status" value="1"/>
</dbReference>
<dbReference type="EMBL" id="OCNJ01000005">
    <property type="protein sequence ID" value="SOD95997.1"/>
    <property type="molecule type" value="Genomic_DNA"/>
</dbReference>
<keyword evidence="1" id="KW-0732">Signal</keyword>
<protein>
    <submittedName>
        <fullName evidence="3">Peptidase family M23</fullName>
    </submittedName>
</protein>
<dbReference type="PANTHER" id="PTHR21666:SF285">
    <property type="entry name" value="M23 FAMILY METALLOPEPTIDASE"/>
    <property type="match status" value="1"/>
</dbReference>
<dbReference type="InterPro" id="IPR050570">
    <property type="entry name" value="Cell_wall_metabolism_enzyme"/>
</dbReference>
<feature type="domain" description="M23ase beta-sheet core" evidence="2">
    <location>
        <begin position="169"/>
        <end position="264"/>
    </location>
</feature>
<dbReference type="SUPFAM" id="SSF51261">
    <property type="entry name" value="Duplicated hybrid motif"/>
    <property type="match status" value="1"/>
</dbReference>
<dbReference type="Pfam" id="PF01551">
    <property type="entry name" value="Peptidase_M23"/>
    <property type="match status" value="1"/>
</dbReference>
<proteinExistence type="predicted"/>
<feature type="chain" id="PRO_5012606127" evidence="1">
    <location>
        <begin position="23"/>
        <end position="276"/>
    </location>
</feature>
<evidence type="ECO:0000313" key="4">
    <source>
        <dbReference type="Proteomes" id="UP000219621"/>
    </source>
</evidence>